<dbReference type="EMBL" id="HBHT01017344">
    <property type="protein sequence ID" value="CAD9964765.1"/>
    <property type="molecule type" value="Transcribed_RNA"/>
</dbReference>
<dbReference type="InterPro" id="IPR003672">
    <property type="entry name" value="CobN/Mg_chltase"/>
</dbReference>
<reference evidence="2" key="1">
    <citation type="submission" date="2021-01" db="EMBL/GenBank/DDBJ databases">
        <authorList>
            <person name="Corre E."/>
            <person name="Pelletier E."/>
            <person name="Niang G."/>
            <person name="Scheremetjew M."/>
            <person name="Finn R."/>
            <person name="Kale V."/>
            <person name="Holt S."/>
            <person name="Cochrane G."/>
            <person name="Meng A."/>
            <person name="Brown T."/>
            <person name="Cohen L."/>
        </authorList>
    </citation>
    <scope>NUCLEOTIDE SEQUENCE</scope>
    <source>
        <strain evidence="2">CCMP125</strain>
    </source>
</reference>
<evidence type="ECO:0000259" key="1">
    <source>
        <dbReference type="Pfam" id="PF02514"/>
    </source>
</evidence>
<sequence>MLGQCSGGAYEISQRMTAMIGWSATAEVDNFVFDQACERYALDEDVAKQLQRSNPEAFKNVIRRLLEAAGRGMWSTDDDTLDQLRELYSDADDLVEQGTAQVVSAQM</sequence>
<proteinExistence type="predicted"/>
<accession>A0A7S2YB31</accession>
<dbReference type="PANTHER" id="PTHR44119">
    <property type="entry name" value="MAGNESIUM-CHELATASE SUBUNIT CHLH, CHLOROPLASTIC"/>
    <property type="match status" value="1"/>
</dbReference>
<protein>
    <recommendedName>
        <fullName evidence="1">CobN/magnesium chelatase domain-containing protein</fullName>
    </recommendedName>
</protein>
<feature type="domain" description="CobN/magnesium chelatase" evidence="1">
    <location>
        <begin position="6"/>
        <end position="81"/>
    </location>
</feature>
<organism evidence="2">
    <name type="scientific">Entomoneis paludosa</name>
    <dbReference type="NCBI Taxonomy" id="265537"/>
    <lineage>
        <taxon>Eukaryota</taxon>
        <taxon>Sar</taxon>
        <taxon>Stramenopiles</taxon>
        <taxon>Ochrophyta</taxon>
        <taxon>Bacillariophyta</taxon>
        <taxon>Bacillariophyceae</taxon>
        <taxon>Bacillariophycidae</taxon>
        <taxon>Entomoneidaceae</taxon>
        <taxon>Entomoneis</taxon>
    </lineage>
</organism>
<dbReference type="PANTHER" id="PTHR44119:SF1">
    <property type="entry name" value="MAGNESIUM-CHELATASE SUBUNIT CHLH, CHLOROPLASTIC"/>
    <property type="match status" value="1"/>
</dbReference>
<gene>
    <name evidence="2" type="ORF">APAL1065_LOCUS11563</name>
</gene>
<dbReference type="AlphaFoldDB" id="A0A7S2YB31"/>
<dbReference type="Pfam" id="PF02514">
    <property type="entry name" value="CobN-Mg_chel"/>
    <property type="match status" value="1"/>
</dbReference>
<name>A0A7S2YB31_9STRA</name>
<evidence type="ECO:0000313" key="2">
    <source>
        <dbReference type="EMBL" id="CAD9964765.1"/>
    </source>
</evidence>